<dbReference type="Proteomes" id="UP000663829">
    <property type="component" value="Unassembled WGS sequence"/>
</dbReference>
<gene>
    <name evidence="2" type="ORF">GPM918_LOCUS40772</name>
    <name evidence="1" type="ORF">OVA965_LOCUS24779</name>
    <name evidence="4" type="ORF">SRO942_LOCUS41750</name>
    <name evidence="3" type="ORF">TMI583_LOCUS25505</name>
</gene>
<dbReference type="EMBL" id="CAJOBA010036625">
    <property type="protein sequence ID" value="CAF4026435.1"/>
    <property type="molecule type" value="Genomic_DNA"/>
</dbReference>
<protein>
    <submittedName>
        <fullName evidence="2">Uncharacterized protein</fullName>
    </submittedName>
</protein>
<dbReference type="EMBL" id="CAJNOK010015086">
    <property type="protein sequence ID" value="CAF1218079.1"/>
    <property type="molecule type" value="Genomic_DNA"/>
</dbReference>
<comment type="caution">
    <text evidence="2">The sequence shown here is derived from an EMBL/GenBank/DDBJ whole genome shotgun (WGS) entry which is preliminary data.</text>
</comment>
<proteinExistence type="predicted"/>
<evidence type="ECO:0000313" key="2">
    <source>
        <dbReference type="EMBL" id="CAF1576612.1"/>
    </source>
</evidence>
<sequence>MLCKNCSTNILSTDCSLKLNQESTTNFDDLNEVVYCHRFCEAHQHGDEAPVKHKSPEFNKNTAMENTEIIILSKDYVLVNTDNSNVNCQGCGTKIGSYDSVHDVVSIEKCLLKYFSDYYLLSCFRHYECGRYIIKVKRSNQLIFLLWILPNELLAARCQINKNEDAKDAKILKFNKMRKMMFMKINHDDMNSKLLNDWKHDFSVTTIHVSEQCLHEIGKAFEKEMKMFPHSGSENGQKLSFQSLTVAQTLDF</sequence>
<dbReference type="EMBL" id="CAJOBC010096672">
    <property type="protein sequence ID" value="CAF4441847.1"/>
    <property type="molecule type" value="Genomic_DNA"/>
</dbReference>
<dbReference type="EMBL" id="CAJNOQ010030784">
    <property type="protein sequence ID" value="CAF1576612.1"/>
    <property type="molecule type" value="Genomic_DNA"/>
</dbReference>
<dbReference type="OrthoDB" id="9979616at2759"/>
<dbReference type="Proteomes" id="UP000682733">
    <property type="component" value="Unassembled WGS sequence"/>
</dbReference>
<evidence type="ECO:0000313" key="1">
    <source>
        <dbReference type="EMBL" id="CAF1218079.1"/>
    </source>
</evidence>
<dbReference type="InterPro" id="IPR019193">
    <property type="entry name" value="UBQ-conj_enz_E2-bd_prot"/>
</dbReference>
<reference evidence="2" key="1">
    <citation type="submission" date="2021-02" db="EMBL/GenBank/DDBJ databases">
        <authorList>
            <person name="Nowell W R."/>
        </authorList>
    </citation>
    <scope>NUCLEOTIDE SEQUENCE</scope>
</reference>
<dbReference type="Pfam" id="PF09814">
    <property type="entry name" value="HECT_2"/>
    <property type="match status" value="1"/>
</dbReference>
<keyword evidence="5" id="KW-1185">Reference proteome</keyword>
<accession>A0A815YWC1</accession>
<evidence type="ECO:0000313" key="5">
    <source>
        <dbReference type="Proteomes" id="UP000663829"/>
    </source>
</evidence>
<dbReference type="AlphaFoldDB" id="A0A815YWC1"/>
<organism evidence="2 5">
    <name type="scientific">Didymodactylos carnosus</name>
    <dbReference type="NCBI Taxonomy" id="1234261"/>
    <lineage>
        <taxon>Eukaryota</taxon>
        <taxon>Metazoa</taxon>
        <taxon>Spiralia</taxon>
        <taxon>Gnathifera</taxon>
        <taxon>Rotifera</taxon>
        <taxon>Eurotatoria</taxon>
        <taxon>Bdelloidea</taxon>
        <taxon>Philodinida</taxon>
        <taxon>Philodinidae</taxon>
        <taxon>Didymodactylos</taxon>
    </lineage>
</organism>
<evidence type="ECO:0000313" key="3">
    <source>
        <dbReference type="EMBL" id="CAF4026435.1"/>
    </source>
</evidence>
<dbReference type="Proteomes" id="UP000681722">
    <property type="component" value="Unassembled WGS sequence"/>
</dbReference>
<dbReference type="Proteomes" id="UP000677228">
    <property type="component" value="Unassembled WGS sequence"/>
</dbReference>
<name>A0A815YWC1_9BILA</name>
<evidence type="ECO:0000313" key="4">
    <source>
        <dbReference type="EMBL" id="CAF4441847.1"/>
    </source>
</evidence>